<evidence type="ECO:0000313" key="3">
    <source>
        <dbReference type="Proteomes" id="UP000274907"/>
    </source>
</evidence>
<dbReference type="RefSeq" id="WP_126119867.1">
    <property type="nucleotide sequence ID" value="NZ_RXHJ01000003.1"/>
</dbReference>
<dbReference type="Pfam" id="PF00903">
    <property type="entry name" value="Glyoxalase"/>
    <property type="match status" value="1"/>
</dbReference>
<dbReference type="Gene3D" id="3.10.180.10">
    <property type="entry name" value="2,3-Dihydroxybiphenyl 1,2-Dioxygenase, domain 1"/>
    <property type="match status" value="1"/>
</dbReference>
<reference evidence="2 3" key="1">
    <citation type="submission" date="2018-12" db="EMBL/GenBank/DDBJ databases">
        <title>YIM 101343 draft genome.</title>
        <authorList>
            <person name="Chen X."/>
        </authorList>
    </citation>
    <scope>NUCLEOTIDE SEQUENCE [LARGE SCALE GENOMIC DNA]</scope>
    <source>
        <strain evidence="2 3">YIM 101343</strain>
    </source>
</reference>
<dbReference type="CDD" id="cd06588">
    <property type="entry name" value="PhnB_like"/>
    <property type="match status" value="1"/>
</dbReference>
<keyword evidence="3" id="KW-1185">Reference proteome</keyword>
<protein>
    <submittedName>
        <fullName evidence="2">VOC family protein</fullName>
    </submittedName>
</protein>
<proteinExistence type="predicted"/>
<dbReference type="InterPro" id="IPR028973">
    <property type="entry name" value="PhnB-like"/>
</dbReference>
<organism evidence="2 3">
    <name type="scientific">Corynebacterium hylobatis</name>
    <dbReference type="NCBI Taxonomy" id="1859290"/>
    <lineage>
        <taxon>Bacteria</taxon>
        <taxon>Bacillati</taxon>
        <taxon>Actinomycetota</taxon>
        <taxon>Actinomycetes</taxon>
        <taxon>Mycobacteriales</taxon>
        <taxon>Corynebacteriaceae</taxon>
        <taxon>Corynebacterium</taxon>
    </lineage>
</organism>
<gene>
    <name evidence="2" type="ORF">EAH68_03140</name>
</gene>
<dbReference type="InterPro" id="IPR029068">
    <property type="entry name" value="Glyas_Bleomycin-R_OHBP_Dase"/>
</dbReference>
<sequence>MTMQFSPNISFPGNATEALRFYHEVFGGELDIMTYDDMPDMNFPFEPPAGTVAHATLNSGTVYIAGGDAMGPDSPGLASEAYSFLLQFDNVVEARDYIVRLTAGGGEVTMAFEKAPWGDYYGQVTDQFGVVWMLNAADN</sequence>
<dbReference type="PANTHER" id="PTHR33990">
    <property type="entry name" value="PROTEIN YJDN-RELATED"/>
    <property type="match status" value="1"/>
</dbReference>
<feature type="domain" description="Glyoxalase/fosfomycin resistance/dioxygenase" evidence="1">
    <location>
        <begin position="13"/>
        <end position="134"/>
    </location>
</feature>
<name>A0A3S0A0Y1_9CORY</name>
<accession>A0A3S0A0Y1</accession>
<dbReference type="PANTHER" id="PTHR33990:SF1">
    <property type="entry name" value="PROTEIN YJDN"/>
    <property type="match status" value="1"/>
</dbReference>
<evidence type="ECO:0000313" key="2">
    <source>
        <dbReference type="EMBL" id="RSZ65149.1"/>
    </source>
</evidence>
<dbReference type="Proteomes" id="UP000274907">
    <property type="component" value="Unassembled WGS sequence"/>
</dbReference>
<dbReference type="AlphaFoldDB" id="A0A3S0A0Y1"/>
<dbReference type="EMBL" id="RXHJ01000003">
    <property type="protein sequence ID" value="RSZ65149.1"/>
    <property type="molecule type" value="Genomic_DNA"/>
</dbReference>
<comment type="caution">
    <text evidence="2">The sequence shown here is derived from an EMBL/GenBank/DDBJ whole genome shotgun (WGS) entry which is preliminary data.</text>
</comment>
<dbReference type="InterPro" id="IPR004360">
    <property type="entry name" value="Glyas_Fos-R_dOase_dom"/>
</dbReference>
<dbReference type="SUPFAM" id="SSF54593">
    <property type="entry name" value="Glyoxalase/Bleomycin resistance protein/Dihydroxybiphenyl dioxygenase"/>
    <property type="match status" value="1"/>
</dbReference>
<dbReference type="OrthoDB" id="9795306at2"/>
<evidence type="ECO:0000259" key="1">
    <source>
        <dbReference type="Pfam" id="PF00903"/>
    </source>
</evidence>